<evidence type="ECO:0000256" key="8">
    <source>
        <dbReference type="ARBA" id="ARBA00022967"/>
    </source>
</evidence>
<evidence type="ECO:0000256" key="1">
    <source>
        <dbReference type="ARBA" id="ARBA00004429"/>
    </source>
</evidence>
<dbReference type="InterPro" id="IPR003439">
    <property type="entry name" value="ABC_transporter-like_ATP-bd"/>
</dbReference>
<keyword evidence="7" id="KW-0653">Protein transport</keyword>
<dbReference type="InterPro" id="IPR039421">
    <property type="entry name" value="Type_1_exporter"/>
</dbReference>
<name>A0ABP8P123_9NOCA</name>
<evidence type="ECO:0000256" key="10">
    <source>
        <dbReference type="ARBA" id="ARBA00023136"/>
    </source>
</evidence>
<dbReference type="PROSITE" id="PS50893">
    <property type="entry name" value="ABC_TRANSPORTER_2"/>
    <property type="match status" value="1"/>
</dbReference>
<feature type="transmembrane region" description="Helical" evidence="13">
    <location>
        <begin position="417"/>
        <end position="438"/>
    </location>
</feature>
<dbReference type="Gene3D" id="3.40.50.300">
    <property type="entry name" value="P-loop containing nucleotide triphosphate hydrolases"/>
    <property type="match status" value="1"/>
</dbReference>
<feature type="domain" description="ABC transmembrane type-1" evidence="15">
    <location>
        <begin position="162"/>
        <end position="442"/>
    </location>
</feature>
<gene>
    <name evidence="17" type="ORF">GCM10023094_20290</name>
</gene>
<dbReference type="EMBL" id="BAABFB010000030">
    <property type="protein sequence ID" value="GAA4477666.1"/>
    <property type="molecule type" value="Genomic_DNA"/>
</dbReference>
<evidence type="ECO:0000256" key="7">
    <source>
        <dbReference type="ARBA" id="ARBA00022927"/>
    </source>
</evidence>
<evidence type="ECO:0000313" key="18">
    <source>
        <dbReference type="Proteomes" id="UP001501183"/>
    </source>
</evidence>
<feature type="domain" description="Peptidase C39" evidence="16">
    <location>
        <begin position="8"/>
        <end position="129"/>
    </location>
</feature>
<keyword evidence="4" id="KW-0547">Nucleotide-binding</keyword>
<dbReference type="PROSITE" id="PS00211">
    <property type="entry name" value="ABC_TRANSPORTER_1"/>
    <property type="match status" value="1"/>
</dbReference>
<keyword evidence="3 13" id="KW-0812">Transmembrane</keyword>
<evidence type="ECO:0000259" key="14">
    <source>
        <dbReference type="PROSITE" id="PS50893"/>
    </source>
</evidence>
<sequence>MTVRVATQDGLADCGAACLTMILGHYGYRCEVAEVADELGAGRDGLTALALVQAARGYGLEARGLGVAAEVLLGGRVALPAVAHWGGNHFVVVESVGPRGVRVVDPARGRLRLDRAEFEAGYSGVTLEFARGTVAPRRRTERACWGRDLATTLLRRRRGLLVTAALASIVLQAIGMALPVASGVLVDRVIPDRDRTLWWAVTAAVVVAVAAHLVAGLVRSAVLVRLRSAIDRDLTTVVVDRLLWLPLGYFTRRGTGDVVQRIASAGTLRELVTGSVLAAVLDAPLAVGYLVVLVWIAPPTGVGLVVFALAQVLLLAVTAGRVSAAGHRELASAAAAEGRLIAAVGGIEAVKAAGAEAAVTAQWSRSFATAVEDAATSARLQGRLDATLQTLRVAAPVVLIAIGSLQVIAGTRSLGEMVALSGIAVAALVPIGSLVGTLQRLQVAGAHLRRLGDILSAAPEQDGAAVSPAPPLWGSITVRGLGFRYDPRAPWVVRGLDLYIPAGSTVALVGRSGSGKSTVARLLLGLVPPTEGTVRFDGIDAATLDVRSLRRQFGVVTQDCPLFDGSIADNIALCRPQASRAEIAAAARLARLDTDIDAMPMGYDTMLRDGGGVSGGQRQRLAIARALVAEPRILLLDEATSALDAVTEAEVTANLHRASRTRIVIAHRLSTIRDADLIVMLDGGRIVAAGRHEELMAACGGYAELVRSQADGGVPVA</sequence>
<dbReference type="Proteomes" id="UP001501183">
    <property type="component" value="Unassembled WGS sequence"/>
</dbReference>
<evidence type="ECO:0000259" key="15">
    <source>
        <dbReference type="PROSITE" id="PS50929"/>
    </source>
</evidence>
<feature type="transmembrane region" description="Helical" evidence="13">
    <location>
        <begin position="302"/>
        <end position="320"/>
    </location>
</feature>
<keyword evidence="6" id="KW-0067">ATP-binding</keyword>
<proteinExistence type="inferred from homology"/>
<dbReference type="PROSITE" id="PS50990">
    <property type="entry name" value="PEPTIDASE_C39"/>
    <property type="match status" value="1"/>
</dbReference>
<dbReference type="PROSITE" id="PS50929">
    <property type="entry name" value="ABC_TM1F"/>
    <property type="match status" value="1"/>
</dbReference>
<keyword evidence="2" id="KW-0997">Cell inner membrane</keyword>
<comment type="caution">
    <text evidence="17">The sequence shown here is derived from an EMBL/GenBank/DDBJ whole genome shotgun (WGS) entry which is preliminary data.</text>
</comment>
<keyword evidence="2" id="KW-1003">Cell membrane</keyword>
<dbReference type="Pfam" id="PF00664">
    <property type="entry name" value="ABC_membrane"/>
    <property type="match status" value="1"/>
</dbReference>
<evidence type="ECO:0000256" key="13">
    <source>
        <dbReference type="SAM" id="Phobius"/>
    </source>
</evidence>
<feature type="transmembrane region" description="Helical" evidence="13">
    <location>
        <begin position="197"/>
        <end position="218"/>
    </location>
</feature>
<evidence type="ECO:0000256" key="11">
    <source>
        <dbReference type="ARBA" id="ARBA00023455"/>
    </source>
</evidence>
<evidence type="ECO:0000259" key="16">
    <source>
        <dbReference type="PROSITE" id="PS50990"/>
    </source>
</evidence>
<keyword evidence="10 13" id="KW-0472">Membrane</keyword>
<dbReference type="InterPro" id="IPR011527">
    <property type="entry name" value="ABC1_TM_dom"/>
</dbReference>
<dbReference type="Pfam" id="PF03412">
    <property type="entry name" value="Peptidase_C39"/>
    <property type="match status" value="1"/>
</dbReference>
<keyword evidence="5" id="KW-0788">Thiol protease</keyword>
<evidence type="ECO:0000256" key="5">
    <source>
        <dbReference type="ARBA" id="ARBA00022807"/>
    </source>
</evidence>
<keyword evidence="9 13" id="KW-1133">Transmembrane helix</keyword>
<keyword evidence="12" id="KW-0080">Bacteriocin transport</keyword>
<evidence type="ECO:0000256" key="3">
    <source>
        <dbReference type="ARBA" id="ARBA00022692"/>
    </source>
</evidence>
<accession>A0ABP8P123</accession>
<feature type="domain" description="ABC transporter" evidence="14">
    <location>
        <begin position="476"/>
        <end position="708"/>
    </location>
</feature>
<evidence type="ECO:0000313" key="17">
    <source>
        <dbReference type="EMBL" id="GAA4477666.1"/>
    </source>
</evidence>
<dbReference type="SUPFAM" id="SSF90123">
    <property type="entry name" value="ABC transporter transmembrane region"/>
    <property type="match status" value="1"/>
</dbReference>
<keyword evidence="8" id="KW-1278">Translocase</keyword>
<comment type="similarity">
    <text evidence="11">Belongs to the ABC transporter superfamily. Siderophore-Fe(3+) uptake transporter (SIUT) (TC 3.A.1.21) family.</text>
</comment>
<organism evidence="17 18">
    <name type="scientific">Rhodococcus olei</name>
    <dbReference type="NCBI Taxonomy" id="2161675"/>
    <lineage>
        <taxon>Bacteria</taxon>
        <taxon>Bacillati</taxon>
        <taxon>Actinomycetota</taxon>
        <taxon>Actinomycetes</taxon>
        <taxon>Mycobacteriales</taxon>
        <taxon>Nocardiaceae</taxon>
        <taxon>Rhodococcus</taxon>
    </lineage>
</organism>
<dbReference type="InterPro" id="IPR017871">
    <property type="entry name" value="ABC_transporter-like_CS"/>
</dbReference>
<keyword evidence="5" id="KW-0378">Hydrolase</keyword>
<protein>
    <submittedName>
        <fullName evidence="17">NHLP family bacteriocin export ABC transporter peptidase/permease/ATPase subunit</fullName>
    </submittedName>
</protein>
<keyword evidence="18" id="KW-1185">Reference proteome</keyword>
<dbReference type="Pfam" id="PF00005">
    <property type="entry name" value="ABC_tran"/>
    <property type="match status" value="1"/>
</dbReference>
<dbReference type="PANTHER" id="PTHR24221:SF654">
    <property type="entry name" value="ATP-BINDING CASSETTE SUB-FAMILY B MEMBER 6"/>
    <property type="match status" value="1"/>
</dbReference>
<evidence type="ECO:0000256" key="6">
    <source>
        <dbReference type="ARBA" id="ARBA00022840"/>
    </source>
</evidence>
<evidence type="ECO:0000256" key="2">
    <source>
        <dbReference type="ARBA" id="ARBA00022519"/>
    </source>
</evidence>
<dbReference type="RefSeq" id="WP_345344312.1">
    <property type="nucleotide sequence ID" value="NZ_BAABFB010000030.1"/>
</dbReference>
<comment type="subcellular location">
    <subcellularLocation>
        <location evidence="1">Cell inner membrane</location>
        <topology evidence="1">Multi-pass membrane protein</topology>
    </subcellularLocation>
</comment>
<dbReference type="InterPro" id="IPR005074">
    <property type="entry name" value="Peptidase_C39"/>
</dbReference>
<feature type="transmembrane region" description="Helical" evidence="13">
    <location>
        <begin position="271"/>
        <end position="296"/>
    </location>
</feature>
<evidence type="ECO:0000256" key="9">
    <source>
        <dbReference type="ARBA" id="ARBA00022989"/>
    </source>
</evidence>
<dbReference type="PANTHER" id="PTHR24221">
    <property type="entry name" value="ATP-BINDING CASSETTE SUB-FAMILY B"/>
    <property type="match status" value="1"/>
</dbReference>
<dbReference type="InterPro" id="IPR036640">
    <property type="entry name" value="ABC1_TM_sf"/>
</dbReference>
<dbReference type="InterPro" id="IPR027417">
    <property type="entry name" value="P-loop_NTPase"/>
</dbReference>
<evidence type="ECO:0000256" key="12">
    <source>
        <dbReference type="ARBA" id="ARBA00043264"/>
    </source>
</evidence>
<reference evidence="18" key="1">
    <citation type="journal article" date="2019" name="Int. J. Syst. Evol. Microbiol.">
        <title>The Global Catalogue of Microorganisms (GCM) 10K type strain sequencing project: providing services to taxonomists for standard genome sequencing and annotation.</title>
        <authorList>
            <consortium name="The Broad Institute Genomics Platform"/>
            <consortium name="The Broad Institute Genome Sequencing Center for Infectious Disease"/>
            <person name="Wu L."/>
            <person name="Ma J."/>
        </authorList>
    </citation>
    <scope>NUCLEOTIDE SEQUENCE [LARGE SCALE GENOMIC DNA]</scope>
    <source>
        <strain evidence="18">JCM 32206</strain>
    </source>
</reference>
<dbReference type="Gene3D" id="1.20.1560.10">
    <property type="entry name" value="ABC transporter type 1, transmembrane domain"/>
    <property type="match status" value="1"/>
</dbReference>
<evidence type="ECO:0000256" key="4">
    <source>
        <dbReference type="ARBA" id="ARBA00022741"/>
    </source>
</evidence>
<feature type="transmembrane region" description="Helical" evidence="13">
    <location>
        <begin position="160"/>
        <end position="185"/>
    </location>
</feature>
<dbReference type="SMART" id="SM00382">
    <property type="entry name" value="AAA"/>
    <property type="match status" value="1"/>
</dbReference>
<dbReference type="InterPro" id="IPR003593">
    <property type="entry name" value="AAA+_ATPase"/>
</dbReference>
<dbReference type="Gene3D" id="3.90.70.10">
    <property type="entry name" value="Cysteine proteinases"/>
    <property type="match status" value="1"/>
</dbReference>
<keyword evidence="7" id="KW-0813">Transport</keyword>
<dbReference type="SUPFAM" id="SSF52540">
    <property type="entry name" value="P-loop containing nucleoside triphosphate hydrolases"/>
    <property type="match status" value="1"/>
</dbReference>
<feature type="transmembrane region" description="Helical" evidence="13">
    <location>
        <begin position="393"/>
        <end position="411"/>
    </location>
</feature>
<keyword evidence="5" id="KW-0645">Protease</keyword>